<feature type="region of interest" description="Disordered" evidence="1">
    <location>
        <begin position="1"/>
        <end position="39"/>
    </location>
</feature>
<evidence type="ECO:0000313" key="3">
    <source>
        <dbReference type="Proteomes" id="UP000028725"/>
    </source>
</evidence>
<dbReference type="STRING" id="394096.DB31_7839"/>
<accession>A0A085WLN9</accession>
<comment type="caution">
    <text evidence="2">The sequence shown here is derived from an EMBL/GenBank/DDBJ whole genome shotgun (WGS) entry which is preliminary data.</text>
</comment>
<dbReference type="AlphaFoldDB" id="A0A085WLN9"/>
<reference evidence="2 3" key="1">
    <citation type="submission" date="2014-04" db="EMBL/GenBank/DDBJ databases">
        <title>Genome assembly of Hyalangium minutum DSM 14724.</title>
        <authorList>
            <person name="Sharma G."/>
            <person name="Subramanian S."/>
        </authorList>
    </citation>
    <scope>NUCLEOTIDE SEQUENCE [LARGE SCALE GENOMIC DNA]</scope>
    <source>
        <strain evidence="2 3">DSM 14724</strain>
    </source>
</reference>
<organism evidence="2 3">
    <name type="scientific">Hyalangium minutum</name>
    <dbReference type="NCBI Taxonomy" id="394096"/>
    <lineage>
        <taxon>Bacteria</taxon>
        <taxon>Pseudomonadati</taxon>
        <taxon>Myxococcota</taxon>
        <taxon>Myxococcia</taxon>
        <taxon>Myxococcales</taxon>
        <taxon>Cystobacterineae</taxon>
        <taxon>Archangiaceae</taxon>
        <taxon>Hyalangium</taxon>
    </lineage>
</organism>
<sequence length="39" mass="4054">MARSTPKKTPTAASRASTPPAVQGSAQITVHQRAEPPEP</sequence>
<gene>
    <name evidence="2" type="ORF">DB31_7839</name>
</gene>
<dbReference type="EMBL" id="JMCB01000006">
    <property type="protein sequence ID" value="KFE68602.1"/>
    <property type="molecule type" value="Genomic_DNA"/>
</dbReference>
<protein>
    <submittedName>
        <fullName evidence="2">Uncharacterized protein</fullName>
    </submittedName>
</protein>
<dbReference type="Proteomes" id="UP000028725">
    <property type="component" value="Unassembled WGS sequence"/>
</dbReference>
<evidence type="ECO:0000313" key="2">
    <source>
        <dbReference type="EMBL" id="KFE68602.1"/>
    </source>
</evidence>
<keyword evidence="3" id="KW-1185">Reference proteome</keyword>
<name>A0A085WLN9_9BACT</name>
<evidence type="ECO:0000256" key="1">
    <source>
        <dbReference type="SAM" id="MobiDB-lite"/>
    </source>
</evidence>
<proteinExistence type="predicted"/>
<feature type="compositionally biased region" description="Low complexity" evidence="1">
    <location>
        <begin position="9"/>
        <end position="21"/>
    </location>
</feature>